<dbReference type="CDD" id="cd20653">
    <property type="entry name" value="CYP81"/>
    <property type="match status" value="1"/>
</dbReference>
<comment type="cofactor">
    <cofactor evidence="9">
        <name>heme</name>
        <dbReference type="ChEBI" id="CHEBI:30413"/>
    </cofactor>
</comment>
<evidence type="ECO:0000256" key="1">
    <source>
        <dbReference type="ARBA" id="ARBA00004370"/>
    </source>
</evidence>
<evidence type="ECO:0000256" key="3">
    <source>
        <dbReference type="ARBA" id="ARBA00022617"/>
    </source>
</evidence>
<feature type="binding site" description="axial binding residue" evidence="9">
    <location>
        <position position="441"/>
    </location>
    <ligand>
        <name>heme</name>
        <dbReference type="ChEBI" id="CHEBI:30413"/>
    </ligand>
    <ligandPart>
        <name>Fe</name>
        <dbReference type="ChEBI" id="CHEBI:18248"/>
    </ligandPart>
</feature>
<evidence type="ECO:0000256" key="2">
    <source>
        <dbReference type="ARBA" id="ARBA00010617"/>
    </source>
</evidence>
<evidence type="ECO:0000256" key="10">
    <source>
        <dbReference type="RuleBase" id="RU000461"/>
    </source>
</evidence>
<organism evidence="11">
    <name type="scientific">Paeonia suffruticosa</name>
    <name type="common">Tree peony</name>
    <name type="synonym">Paeonia moutan</name>
    <dbReference type="NCBI Taxonomy" id="45171"/>
    <lineage>
        <taxon>Eukaryota</taxon>
        <taxon>Viridiplantae</taxon>
        <taxon>Streptophyta</taxon>
        <taxon>Embryophyta</taxon>
        <taxon>Tracheophyta</taxon>
        <taxon>Spermatophyta</taxon>
        <taxon>Magnoliopsida</taxon>
        <taxon>eudicotyledons</taxon>
        <taxon>Gunneridae</taxon>
        <taxon>Pentapetalae</taxon>
        <taxon>Saxifragales</taxon>
        <taxon>Paeoniaceae</taxon>
        <taxon>Paeonia</taxon>
    </lineage>
</organism>
<dbReference type="InterPro" id="IPR050651">
    <property type="entry name" value="Plant_Cytochrome_P450_Monoox"/>
</dbReference>
<evidence type="ECO:0000256" key="7">
    <source>
        <dbReference type="ARBA" id="ARBA00023033"/>
    </source>
</evidence>
<dbReference type="InterPro" id="IPR002401">
    <property type="entry name" value="Cyt_P450_E_grp-I"/>
</dbReference>
<dbReference type="FunFam" id="1.10.630.10:FF:000023">
    <property type="entry name" value="Cytochrome P450 family protein"/>
    <property type="match status" value="1"/>
</dbReference>
<dbReference type="GO" id="GO:0004497">
    <property type="term" value="F:monooxygenase activity"/>
    <property type="evidence" value="ECO:0007669"/>
    <property type="project" value="UniProtKB-KW"/>
</dbReference>
<dbReference type="GO" id="GO:0020037">
    <property type="term" value="F:heme binding"/>
    <property type="evidence" value="ECO:0007669"/>
    <property type="project" value="InterPro"/>
</dbReference>
<dbReference type="GO" id="GO:0016020">
    <property type="term" value="C:membrane"/>
    <property type="evidence" value="ECO:0007669"/>
    <property type="project" value="UniProtKB-SubCell"/>
</dbReference>
<keyword evidence="5 10" id="KW-0560">Oxidoreductase</keyword>
<dbReference type="PANTHER" id="PTHR47947:SF24">
    <property type="entry name" value="ISOFLAVONE 2'-HYDROXYLASE-LIKE"/>
    <property type="match status" value="1"/>
</dbReference>
<evidence type="ECO:0000256" key="8">
    <source>
        <dbReference type="ARBA" id="ARBA00023136"/>
    </source>
</evidence>
<keyword evidence="4 9" id="KW-0479">Metal-binding</keyword>
<protein>
    <submittedName>
        <fullName evidence="11">Cytochrome P450 family</fullName>
    </submittedName>
</protein>
<proteinExistence type="evidence at transcript level"/>
<dbReference type="GO" id="GO:0005506">
    <property type="term" value="F:iron ion binding"/>
    <property type="evidence" value="ECO:0007669"/>
    <property type="project" value="InterPro"/>
</dbReference>
<evidence type="ECO:0000256" key="6">
    <source>
        <dbReference type="ARBA" id="ARBA00023004"/>
    </source>
</evidence>
<comment type="subcellular location">
    <subcellularLocation>
        <location evidence="1">Membrane</location>
    </subcellularLocation>
</comment>
<dbReference type="InterPro" id="IPR001128">
    <property type="entry name" value="Cyt_P450"/>
</dbReference>
<dbReference type="GO" id="GO:0016705">
    <property type="term" value="F:oxidoreductase activity, acting on paired donors, with incorporation or reduction of molecular oxygen"/>
    <property type="evidence" value="ECO:0007669"/>
    <property type="project" value="InterPro"/>
</dbReference>
<name>A0AB38Z7E6_PAESU</name>
<dbReference type="PROSITE" id="PS00086">
    <property type="entry name" value="CYTOCHROME_P450"/>
    <property type="match status" value="1"/>
</dbReference>
<accession>A0AB38Z7E6</accession>
<keyword evidence="6 9" id="KW-0408">Iron</keyword>
<dbReference type="Gene3D" id="1.10.630.10">
    <property type="entry name" value="Cytochrome P450"/>
    <property type="match status" value="1"/>
</dbReference>
<evidence type="ECO:0000256" key="9">
    <source>
        <dbReference type="PIRSR" id="PIRSR602401-1"/>
    </source>
</evidence>
<dbReference type="Pfam" id="PF00067">
    <property type="entry name" value="p450"/>
    <property type="match status" value="1"/>
</dbReference>
<evidence type="ECO:0000256" key="4">
    <source>
        <dbReference type="ARBA" id="ARBA00022723"/>
    </source>
</evidence>
<keyword evidence="8" id="KW-0472">Membrane</keyword>
<dbReference type="InterPro" id="IPR036396">
    <property type="entry name" value="Cyt_P450_sf"/>
</dbReference>
<dbReference type="PANTHER" id="PTHR47947">
    <property type="entry name" value="CYTOCHROME P450 82C3-RELATED"/>
    <property type="match status" value="1"/>
</dbReference>
<dbReference type="InterPro" id="IPR017972">
    <property type="entry name" value="Cyt_P450_CS"/>
</dbReference>
<comment type="similarity">
    <text evidence="2 10">Belongs to the cytochrome P450 family.</text>
</comment>
<keyword evidence="7 10" id="KW-0503">Monooxygenase</keyword>
<sequence>MAIFLEYFLLFIALYFLTSHFLNKIHNLPPSPFPTLPIIGHLYLLKKPLHRTLSKISARYGPILLLRFGSRNVLLVSSPSAAEECLTNQNDVVFANRPRFLAGKHLGYNYTSLPWAPHGDHWRNLRRISAVEILSTHRLQMMSSIRADEVRRMIQQLYKNTDEKVEMKSCFFELTLNVLMRMIAGKRYYGEDVTEVEAAREFREIVSETFLLGGATNMLDFLPVLKWVGFKGIEKKMKVLHGKRDGFIQSLIEESRKEMKSRDGCGDEGRKKTMIEVLLTLKQTEPEYYTDKVIKSLILVILTAGTDTSSGTMEWALSLLVNNPQVLKKEQKEIDDHVGYDRLIDESDLSKLPYLHSIVMETLRMYPGGPMLVPHEASTECTVGGYKIPCGTILMINMWAIQNDLKIWTDPRTFKPERFEGFEGERDGFKLMPFGSGRRSCPGEGLAVRMVALALGSVIQCFEWERIGEEMVDMTEGQGLTLPKAHPLWAKCRPRSTMLNLLRQI</sequence>
<dbReference type="PRINTS" id="PR00463">
    <property type="entry name" value="EP450I"/>
</dbReference>
<keyword evidence="3 9" id="KW-0349">Heme</keyword>
<dbReference type="EMBL" id="OR237911">
    <property type="protein sequence ID" value="WRI20326.1"/>
    <property type="molecule type" value="mRNA"/>
</dbReference>
<dbReference type="AlphaFoldDB" id="A0AB38Z7E6"/>
<dbReference type="PRINTS" id="PR00385">
    <property type="entry name" value="P450"/>
</dbReference>
<evidence type="ECO:0000313" key="11">
    <source>
        <dbReference type="EMBL" id="WRI20326.1"/>
    </source>
</evidence>
<reference evidence="11" key="1">
    <citation type="submission" date="2023-06" db="EMBL/GenBank/DDBJ databases">
        <authorList>
            <person name="Zhang Y."/>
            <person name="Gai S."/>
        </authorList>
    </citation>
    <scope>NUCLEOTIDE SEQUENCE</scope>
</reference>
<evidence type="ECO:0000256" key="5">
    <source>
        <dbReference type="ARBA" id="ARBA00023002"/>
    </source>
</evidence>
<dbReference type="SUPFAM" id="SSF48264">
    <property type="entry name" value="Cytochrome P450"/>
    <property type="match status" value="1"/>
</dbReference>